<proteinExistence type="inferred from homology"/>
<reference evidence="6 7" key="1">
    <citation type="submission" date="2019-04" db="EMBL/GenBank/DDBJ databases">
        <title>Annotation for the trematode Fasciola gigantica.</title>
        <authorList>
            <person name="Choi Y.-J."/>
        </authorList>
    </citation>
    <scope>NUCLEOTIDE SEQUENCE [LARGE SCALE GENOMIC DNA]</scope>
    <source>
        <strain evidence="6">Uganda_cow_1</strain>
    </source>
</reference>
<dbReference type="GO" id="GO:0006886">
    <property type="term" value="P:intracellular protein transport"/>
    <property type="evidence" value="ECO:0007669"/>
    <property type="project" value="TreeGrafter"/>
</dbReference>
<dbReference type="STRING" id="46835.A0A504YX18"/>
<evidence type="ECO:0000256" key="4">
    <source>
        <dbReference type="ARBA" id="ARBA00022927"/>
    </source>
</evidence>
<comment type="similarity">
    <text evidence="2">Belongs to the VPS35 family.</text>
</comment>
<name>A0A504YX18_FASGI</name>
<comment type="subcellular location">
    <subcellularLocation>
        <location evidence="1">Membrane</location>
        <topology evidence="1">Peripheral membrane protein</topology>
    </subcellularLocation>
</comment>
<dbReference type="PANTHER" id="PTHR11099:SF0">
    <property type="entry name" value="VACUOLAR PROTEIN SORTING-ASSOCIATED PROTEIN 35"/>
    <property type="match status" value="1"/>
</dbReference>
<dbReference type="InterPro" id="IPR042491">
    <property type="entry name" value="Vps35_C"/>
</dbReference>
<evidence type="ECO:0000256" key="3">
    <source>
        <dbReference type="ARBA" id="ARBA00022448"/>
    </source>
</evidence>
<dbReference type="GO" id="GO:0042147">
    <property type="term" value="P:retrograde transport, endosome to Golgi"/>
    <property type="evidence" value="ECO:0007669"/>
    <property type="project" value="InterPro"/>
</dbReference>
<dbReference type="GO" id="GO:0005829">
    <property type="term" value="C:cytosol"/>
    <property type="evidence" value="ECO:0007669"/>
    <property type="project" value="GOC"/>
</dbReference>
<dbReference type="OrthoDB" id="10258141at2759"/>
<evidence type="ECO:0000256" key="2">
    <source>
        <dbReference type="ARBA" id="ARBA00006536"/>
    </source>
</evidence>
<keyword evidence="3" id="KW-0813">Transport</keyword>
<keyword evidence="5" id="KW-0472">Membrane</keyword>
<evidence type="ECO:0000313" key="6">
    <source>
        <dbReference type="EMBL" id="TPP64896.1"/>
    </source>
</evidence>
<keyword evidence="4" id="KW-0653">Protein transport</keyword>
<dbReference type="Proteomes" id="UP000316759">
    <property type="component" value="Unassembled WGS sequence"/>
</dbReference>
<sequence length="211" mass="23544">MLFLWSQAIRVKCFGSVRRIVIHCTQCTRVAAHLLRKHDQSLAVAAAADLHGPVPAVDRTGTTRIVLISLTCRSEQRFTIPSRSEDTSAERLNALRDGEAAVACLDRAARLACDFMDKTVRAQLFTEVMNNAINLRSANCREVTDEPLNDWITMIHNLIKKLPPSAHTDQINSHNTLSYMSEFCSEKKTEANEITSDDAVTELFSSVILED</sequence>
<evidence type="ECO:0000256" key="5">
    <source>
        <dbReference type="ARBA" id="ARBA00023136"/>
    </source>
</evidence>
<evidence type="ECO:0000313" key="7">
    <source>
        <dbReference type="Proteomes" id="UP000316759"/>
    </source>
</evidence>
<dbReference type="Gene3D" id="1.25.40.660">
    <property type="entry name" value="Vacuolar protein sorting-associated protein 35, helical subcomplex Vps35-C"/>
    <property type="match status" value="1"/>
</dbReference>
<accession>A0A504YX18</accession>
<dbReference type="GO" id="GO:0005770">
    <property type="term" value="C:late endosome"/>
    <property type="evidence" value="ECO:0007669"/>
    <property type="project" value="TreeGrafter"/>
</dbReference>
<gene>
    <name evidence="6" type="ORF">FGIG_11853</name>
</gene>
<dbReference type="GO" id="GO:0030906">
    <property type="term" value="C:retromer, cargo-selective complex"/>
    <property type="evidence" value="ECO:0007669"/>
    <property type="project" value="InterPro"/>
</dbReference>
<dbReference type="InterPro" id="IPR005378">
    <property type="entry name" value="Vps35"/>
</dbReference>
<evidence type="ECO:0000256" key="1">
    <source>
        <dbReference type="ARBA" id="ARBA00004170"/>
    </source>
</evidence>
<dbReference type="Pfam" id="PF03635">
    <property type="entry name" value="Vps35"/>
    <property type="match status" value="1"/>
</dbReference>
<keyword evidence="7" id="KW-1185">Reference proteome</keyword>
<organism evidence="6 7">
    <name type="scientific">Fasciola gigantica</name>
    <name type="common">Giant liver fluke</name>
    <dbReference type="NCBI Taxonomy" id="46835"/>
    <lineage>
        <taxon>Eukaryota</taxon>
        <taxon>Metazoa</taxon>
        <taxon>Spiralia</taxon>
        <taxon>Lophotrochozoa</taxon>
        <taxon>Platyhelminthes</taxon>
        <taxon>Trematoda</taxon>
        <taxon>Digenea</taxon>
        <taxon>Plagiorchiida</taxon>
        <taxon>Echinostomata</taxon>
        <taxon>Echinostomatoidea</taxon>
        <taxon>Fasciolidae</taxon>
        <taxon>Fasciola</taxon>
    </lineage>
</organism>
<dbReference type="AlphaFoldDB" id="A0A504YX18"/>
<comment type="caution">
    <text evidence="6">The sequence shown here is derived from an EMBL/GenBank/DDBJ whole genome shotgun (WGS) entry which is preliminary data.</text>
</comment>
<dbReference type="EMBL" id="SUNJ01003917">
    <property type="protein sequence ID" value="TPP64896.1"/>
    <property type="molecule type" value="Genomic_DNA"/>
</dbReference>
<protein>
    <submittedName>
        <fullName evidence="6">Putative vacuolar sorting protein</fullName>
    </submittedName>
</protein>
<dbReference type="PANTHER" id="PTHR11099">
    <property type="entry name" value="VACUOLAR SORTING PROTEIN 35"/>
    <property type="match status" value="1"/>
</dbReference>